<dbReference type="RefSeq" id="WP_394827799.1">
    <property type="nucleotide sequence ID" value="NZ_CP089984.1"/>
</dbReference>
<gene>
    <name evidence="1" type="ORF">LZC94_12955</name>
</gene>
<organism evidence="1 2">
    <name type="scientific">Pendulispora albinea</name>
    <dbReference type="NCBI Taxonomy" id="2741071"/>
    <lineage>
        <taxon>Bacteria</taxon>
        <taxon>Pseudomonadati</taxon>
        <taxon>Myxococcota</taxon>
        <taxon>Myxococcia</taxon>
        <taxon>Myxococcales</taxon>
        <taxon>Sorangiineae</taxon>
        <taxon>Pendulisporaceae</taxon>
        <taxon>Pendulispora</taxon>
    </lineage>
</organism>
<dbReference type="InterPro" id="IPR010281">
    <property type="entry name" value="DUF885"/>
</dbReference>
<sequence>MKSFSHVLAAALLCAACSSSDKTDTPPPSTDTQFGKIEQDYVVYFLSRNPVVATYLGGSALDSSLAKIDGRLRDHSAAAIAEEDGKLAEFKRQIQALPREKLSPARQTDRDVALAQIEFQLHLHQVRKYQQRALDSYLDEPFRGVDWQLQGMSEAGGGKYGTEAEWQRIIERLDAVGPYLGAAREQLRAGVANGNTPDWRMLRRNGINTAKADADYFDKELPKIADERLGGPQREALLDGVRKASASASAAYRALHQFIAETFFDDATKPEVDRSGLKPAFRDDHFAMGEAEYNWALQNNLRLTKTAAQLYDESWAVVQATQEEMIAVARTIGQERGLTLPADGMAAVRAVFDELSKNAPKSDDEMIGWYRDAGERLVKYARDTGLFDMPAEYKLEVTITPPPLQGSISGAAYYPAPPFKDSGVGRFYVTPTNNDPASLAENNRSSLAYLAAHEGFPGHDWHYKIMTQYRDQITRVRWLTPGAVEDSSSMWEDSAAAEGWGLYAEALMAEPQSSAPKGFYKSDERLYQLQGKLLRDVRVRVDTGIHIGRLTFDEAVDVFSQAVHFLPGACKGATDAAKVQSCAVSVSNMFRYSKWPTQAITYRLGKEAILELRSDAEKKLGTKFSAKAFHIQFMKQGTIPPGYFREQLLANLEAGK</sequence>
<dbReference type="Pfam" id="PF05960">
    <property type="entry name" value="DUF885"/>
    <property type="match status" value="1"/>
</dbReference>
<dbReference type="PANTHER" id="PTHR33361:SF2">
    <property type="entry name" value="DUF885 DOMAIN-CONTAINING PROTEIN"/>
    <property type="match status" value="1"/>
</dbReference>
<dbReference type="Proteomes" id="UP001370348">
    <property type="component" value="Chromosome"/>
</dbReference>
<dbReference type="EMBL" id="CP089984">
    <property type="protein sequence ID" value="WXB18157.1"/>
    <property type="molecule type" value="Genomic_DNA"/>
</dbReference>
<dbReference type="PANTHER" id="PTHR33361">
    <property type="entry name" value="GLR0591 PROTEIN"/>
    <property type="match status" value="1"/>
</dbReference>
<accession>A0ABZ2M4R6</accession>
<reference evidence="1 2" key="1">
    <citation type="submission" date="2021-12" db="EMBL/GenBank/DDBJ databases">
        <title>Discovery of the Pendulisporaceae a myxobacterial family with distinct sporulation behavior and unique specialized metabolism.</title>
        <authorList>
            <person name="Garcia R."/>
            <person name="Popoff A."/>
            <person name="Bader C.D."/>
            <person name="Loehr J."/>
            <person name="Walesch S."/>
            <person name="Walt C."/>
            <person name="Boldt J."/>
            <person name="Bunk B."/>
            <person name="Haeckl F.J.F.P.J."/>
            <person name="Gunesch A.P."/>
            <person name="Birkelbach J."/>
            <person name="Nuebel U."/>
            <person name="Pietschmann T."/>
            <person name="Bach T."/>
            <person name="Mueller R."/>
        </authorList>
    </citation>
    <scope>NUCLEOTIDE SEQUENCE [LARGE SCALE GENOMIC DNA]</scope>
    <source>
        <strain evidence="1 2">MSr11954</strain>
    </source>
</reference>
<name>A0ABZ2M4R6_9BACT</name>
<protein>
    <submittedName>
        <fullName evidence="1">DUF885 domain-containing protein</fullName>
    </submittedName>
</protein>
<evidence type="ECO:0000313" key="2">
    <source>
        <dbReference type="Proteomes" id="UP001370348"/>
    </source>
</evidence>
<keyword evidence="2" id="KW-1185">Reference proteome</keyword>
<proteinExistence type="predicted"/>
<evidence type="ECO:0000313" key="1">
    <source>
        <dbReference type="EMBL" id="WXB18157.1"/>
    </source>
</evidence>